<evidence type="ECO:0000313" key="2">
    <source>
        <dbReference type="Proteomes" id="UP000479756"/>
    </source>
</evidence>
<dbReference type="RefSeq" id="WP_163473868.1">
    <property type="nucleotide sequence ID" value="NZ_JAAGWZ010000003.1"/>
</dbReference>
<keyword evidence="2" id="KW-1185">Reference proteome</keyword>
<reference evidence="1 2" key="1">
    <citation type="journal article" date="2014" name="Int. J. Syst. Evol. Microbiol.">
        <title>Description of Galbitalea soli gen. nov., sp. nov., and Frondihabitans sucicola sp. nov.</title>
        <authorList>
            <person name="Kim S.J."/>
            <person name="Lim J.M."/>
            <person name="Ahn J.H."/>
            <person name="Weon H.Y."/>
            <person name="Hamada M."/>
            <person name="Suzuki K."/>
            <person name="Ahn T.Y."/>
            <person name="Kwon S.W."/>
        </authorList>
    </citation>
    <scope>NUCLEOTIDE SEQUENCE [LARGE SCALE GENOMIC DNA]</scope>
    <source>
        <strain evidence="1 2">NBRC 108727</strain>
    </source>
</reference>
<evidence type="ECO:0000313" key="1">
    <source>
        <dbReference type="EMBL" id="NEM91800.1"/>
    </source>
</evidence>
<accession>A0A7C9TRY8</accession>
<dbReference type="EMBL" id="JAAGWZ010000003">
    <property type="protein sequence ID" value="NEM91800.1"/>
    <property type="molecule type" value="Genomic_DNA"/>
</dbReference>
<organism evidence="1 2">
    <name type="scientific">Galbitalea soli</name>
    <dbReference type="NCBI Taxonomy" id="1268042"/>
    <lineage>
        <taxon>Bacteria</taxon>
        <taxon>Bacillati</taxon>
        <taxon>Actinomycetota</taxon>
        <taxon>Actinomycetes</taxon>
        <taxon>Micrococcales</taxon>
        <taxon>Microbacteriaceae</taxon>
        <taxon>Galbitalea</taxon>
    </lineage>
</organism>
<name>A0A7C9TRY8_9MICO</name>
<gene>
    <name evidence="1" type="ORF">G3T37_10580</name>
</gene>
<comment type="caution">
    <text evidence="1">The sequence shown here is derived from an EMBL/GenBank/DDBJ whole genome shotgun (WGS) entry which is preliminary data.</text>
</comment>
<dbReference type="AlphaFoldDB" id="A0A7C9TRY8"/>
<sequence length="325" mass="34642">MKRALVLWTVAFALLLIAFAITVASLNATVYSAQGFARSYLDALARHDATTASEMPGVSAPKGVPTDLLSASALGTITSIRHDSPDAVAGRIHDVAFSLRLNGAPATTHFRVEQSGAFLGLFPQWRFASSPLATVSVTVLHDTRFRVNGLPITSSASSAAASAPYVVFSPGAYVFDHVSTYLTASRVTVPITQPGSVTPVQVNVQANTAFVAQVNHELHGYLAQCATQQVLLPTACPFGKTFDNRVDSLPRWTISRYPSVTIVPGRSVGKWLVPTTGAAAHLKVKVQSLYDGSINTFDRDVPFDVSYAITVSADDQLTIREINAP</sequence>
<protein>
    <submittedName>
        <fullName evidence="1">Uncharacterized protein</fullName>
    </submittedName>
</protein>
<dbReference type="Proteomes" id="UP000479756">
    <property type="component" value="Unassembled WGS sequence"/>
</dbReference>
<proteinExistence type="predicted"/>